<dbReference type="GO" id="GO:0016787">
    <property type="term" value="F:hydrolase activity"/>
    <property type="evidence" value="ECO:0007669"/>
    <property type="project" value="InterPro"/>
</dbReference>
<feature type="region of interest" description="Disordered" evidence="2">
    <location>
        <begin position="664"/>
        <end position="684"/>
    </location>
</feature>
<name>A0A0F9SUM9_9ZZZZ</name>
<proteinExistence type="predicted"/>
<comment type="caution">
    <text evidence="4">The sequence shown here is derived from an EMBL/GenBank/DDBJ whole genome shotgun (WGS) entry which is preliminary data.</text>
</comment>
<dbReference type="Pfam" id="PF10544">
    <property type="entry name" value="T5orf172"/>
    <property type="match status" value="1"/>
</dbReference>
<dbReference type="SMART" id="SM00487">
    <property type="entry name" value="DEXDc"/>
    <property type="match status" value="1"/>
</dbReference>
<organism evidence="4">
    <name type="scientific">marine sediment metagenome</name>
    <dbReference type="NCBI Taxonomy" id="412755"/>
    <lineage>
        <taxon>unclassified sequences</taxon>
        <taxon>metagenomes</taxon>
        <taxon>ecological metagenomes</taxon>
    </lineage>
</organism>
<dbReference type="Gene3D" id="3.40.50.300">
    <property type="entry name" value="P-loop containing nucleotide triphosphate hydrolases"/>
    <property type="match status" value="1"/>
</dbReference>
<dbReference type="GO" id="GO:0005524">
    <property type="term" value="F:ATP binding"/>
    <property type="evidence" value="ECO:0007669"/>
    <property type="project" value="InterPro"/>
</dbReference>
<evidence type="ECO:0000256" key="2">
    <source>
        <dbReference type="SAM" id="MobiDB-lite"/>
    </source>
</evidence>
<dbReference type="Pfam" id="PF04851">
    <property type="entry name" value="ResIII"/>
    <property type="match status" value="1"/>
</dbReference>
<dbReference type="PROSITE" id="PS51192">
    <property type="entry name" value="HELICASE_ATP_BIND_1"/>
    <property type="match status" value="1"/>
</dbReference>
<dbReference type="InterPro" id="IPR014001">
    <property type="entry name" value="Helicase_ATP-bd"/>
</dbReference>
<evidence type="ECO:0000259" key="3">
    <source>
        <dbReference type="PROSITE" id="PS51192"/>
    </source>
</evidence>
<protein>
    <recommendedName>
        <fullName evidence="3">Helicase ATP-binding domain-containing protein</fullName>
    </recommendedName>
</protein>
<dbReference type="SUPFAM" id="SSF52540">
    <property type="entry name" value="P-loop containing nucleoside triphosphate hydrolases"/>
    <property type="match status" value="2"/>
</dbReference>
<dbReference type="AlphaFoldDB" id="A0A0F9SUM9"/>
<evidence type="ECO:0000256" key="1">
    <source>
        <dbReference type="SAM" id="Coils"/>
    </source>
</evidence>
<keyword evidence="1" id="KW-0175">Coiled coil</keyword>
<feature type="coiled-coil region" evidence="1">
    <location>
        <begin position="236"/>
        <end position="263"/>
    </location>
</feature>
<dbReference type="InterPro" id="IPR027417">
    <property type="entry name" value="P-loop_NTPase"/>
</dbReference>
<dbReference type="GO" id="GO:0003677">
    <property type="term" value="F:DNA binding"/>
    <property type="evidence" value="ECO:0007669"/>
    <property type="project" value="InterPro"/>
</dbReference>
<feature type="domain" description="Helicase ATP-binding" evidence="3">
    <location>
        <begin position="148"/>
        <end position="316"/>
    </location>
</feature>
<gene>
    <name evidence="4" type="ORF">LCGC14_0408260</name>
</gene>
<reference evidence="4" key="1">
    <citation type="journal article" date="2015" name="Nature">
        <title>Complex archaea that bridge the gap between prokaryotes and eukaryotes.</title>
        <authorList>
            <person name="Spang A."/>
            <person name="Saw J.H."/>
            <person name="Jorgensen S.L."/>
            <person name="Zaremba-Niedzwiedzka K."/>
            <person name="Martijn J."/>
            <person name="Lind A.E."/>
            <person name="van Eijk R."/>
            <person name="Schleper C."/>
            <person name="Guy L."/>
            <person name="Ettema T.J."/>
        </authorList>
    </citation>
    <scope>NUCLEOTIDE SEQUENCE</scope>
</reference>
<dbReference type="InterPro" id="IPR006935">
    <property type="entry name" value="Helicase/UvrB_N"/>
</dbReference>
<dbReference type="EMBL" id="LAZR01000357">
    <property type="protein sequence ID" value="KKN72685.1"/>
    <property type="molecule type" value="Genomic_DNA"/>
</dbReference>
<sequence>MTDPTSSVQTKQGVRKIYAYTTPAEESVDWLNGKGNGRVKIGHTTRSVAERIREQFGASSTDRTWYPRGEWDAQAEDGTWITDHMVHRYLSKRYRRVPDTEWFEVDPEAVWEAVEVLKNDPKARPKGKDCYELRGEQRAAIDAAMTYYEADPSNRWFLWNAKMRFGKTFTAFKLAERLRSKRILVLTYFPAVDDGWSEEIEDHVDFEEWQYAENGASYEDGDQVQVSFSSFQMLEHKTLGKNRENANTKADALRREIAAVNWDLVIIDEYHHGAHHPARREFVSSLKTQRILALSGTPFRAIAKGDFATENKFDWTYLDERQALADWAKKETCEANPYEELPAIHFVGYRLPPHAALTGVDGDCDLTYSPTTIFKADKDGFKNPEAVKDWLQSLSTLSGSARRAGGVPPPYHPDFTGDVLSHVLWLLPSKHSCDAMKRLLEDGWFPGGEGEVIQVSGSEGETGKPAQITKKVRDKIAAAKRSITLSVGKLTTGVTVPEWTAVFHLKAGSSLESYLQASYRCQSSGSINLRNGDREVKTNCFVFDYDPDRMLVVMGDYIKSLKGSGAPLDDRSNAAFPTVIFDDEKNGHIPLNVSDIENELNNYLLKRRPAELMSDSMRLLEDAISAGGLNKALCAQLVKAGKSKSPHHAMRDLDPSLFKSKTPGTIIGDNGKQSAKSTEVADENPKNDEIRAIKEAMLVFIKSLGHLAYIGDLREASVEDLFKVDDELFEKIMGNDKDQVREIIDGAGLDRVQLNAMIQKILMWENFEFVVSGCRNRDELGECGKWYPSDEEATYAFSLQPNR</sequence>
<dbReference type="SMART" id="SM00974">
    <property type="entry name" value="T5orf172"/>
    <property type="match status" value="1"/>
</dbReference>
<evidence type="ECO:0000313" key="4">
    <source>
        <dbReference type="EMBL" id="KKN72685.1"/>
    </source>
</evidence>
<dbReference type="InterPro" id="IPR018306">
    <property type="entry name" value="Phage_T5_Orf172_DNA-bd"/>
</dbReference>
<accession>A0A0F9SUM9</accession>